<dbReference type="AlphaFoldDB" id="W0FJY4"/>
<evidence type="ECO:0000256" key="1">
    <source>
        <dbReference type="ARBA" id="ARBA00022729"/>
    </source>
</evidence>
<dbReference type="SUPFAM" id="SSF56925">
    <property type="entry name" value="OMPA-like"/>
    <property type="match status" value="1"/>
</dbReference>
<dbReference type="EMBL" id="KC246824">
    <property type="protein sequence ID" value="AHF25216.1"/>
    <property type="molecule type" value="Genomic_DNA"/>
</dbReference>
<feature type="chain" id="PRO_5004788754" description="Outer membrane protein beta-barrel domain-containing protein" evidence="2">
    <location>
        <begin position="22"/>
        <end position="178"/>
    </location>
</feature>
<name>W0FJY4_9BACT</name>
<protein>
    <recommendedName>
        <fullName evidence="3">Outer membrane protein beta-barrel domain-containing protein</fullName>
    </recommendedName>
</protein>
<evidence type="ECO:0000313" key="4">
    <source>
        <dbReference type="EMBL" id="AHF25216.1"/>
    </source>
</evidence>
<feature type="signal peptide" evidence="2">
    <location>
        <begin position="1"/>
        <end position="21"/>
    </location>
</feature>
<keyword evidence="1 2" id="KW-0732">Signal</keyword>
<evidence type="ECO:0000259" key="3">
    <source>
        <dbReference type="Pfam" id="PF13505"/>
    </source>
</evidence>
<dbReference type="InterPro" id="IPR027385">
    <property type="entry name" value="Beta-barrel_OMP"/>
</dbReference>
<evidence type="ECO:0000256" key="2">
    <source>
        <dbReference type="SAM" id="SignalP"/>
    </source>
</evidence>
<dbReference type="Gene3D" id="2.40.160.20">
    <property type="match status" value="1"/>
</dbReference>
<dbReference type="InterPro" id="IPR011250">
    <property type="entry name" value="OMP/PagP_B-barrel"/>
</dbReference>
<reference evidence="4" key="1">
    <citation type="journal article" date="2013" name="PLoS ONE">
        <title>Metagenomic insights into the carbohydrate-active enzymes carried by the microorganisms adhering to solid digesta in the rumen of cows.</title>
        <authorList>
            <person name="Wang L."/>
            <person name="Hatem A."/>
            <person name="Catalyurek U.V."/>
            <person name="Morrison M."/>
            <person name="Yu Z."/>
        </authorList>
    </citation>
    <scope>NUCLEOTIDE SEQUENCE</scope>
</reference>
<organism evidence="4">
    <name type="scientific">uncultured bacterium Contig196</name>
    <dbReference type="NCBI Taxonomy" id="1393527"/>
    <lineage>
        <taxon>Bacteria</taxon>
        <taxon>environmental samples</taxon>
    </lineage>
</organism>
<dbReference type="Pfam" id="PF13505">
    <property type="entry name" value="OMP_b-brl"/>
    <property type="match status" value="1"/>
</dbReference>
<accession>W0FJY4</accession>
<sequence>MKKILMTLAAVAMAATMNAQGYIGGTMGIGSLKVGDADNETAYKFLPEIGYNINSDWAVGVAFGWTKGDLQVLKNDIDVAGTRTTQVNPYVRYTFVHSKYFNVFSDLGVGYAHINGAGDAYGVGITPGLALNLNEKVSFVTKFAYVGWQHAKTNGVKTDFFGVDIDATNVQFGLYYNF</sequence>
<proteinExistence type="predicted"/>
<feature type="domain" description="Outer membrane protein beta-barrel" evidence="3">
    <location>
        <begin position="5"/>
        <end position="178"/>
    </location>
</feature>